<dbReference type="PRINTS" id="PR00039">
    <property type="entry name" value="HTHLYSR"/>
</dbReference>
<evidence type="ECO:0000259" key="5">
    <source>
        <dbReference type="PROSITE" id="PS50931"/>
    </source>
</evidence>
<comment type="similarity">
    <text evidence="1">Belongs to the LysR transcriptional regulatory family.</text>
</comment>
<reference evidence="6" key="1">
    <citation type="submission" date="2011-02" db="EMBL/GenBank/DDBJ databases">
        <title>Complete sequence of Acidovorax avenae subsp. avenae ATCC 19860.</title>
        <authorList>
            <consortium name="US DOE Joint Genome Institute"/>
            <person name="Lucas S."/>
            <person name="Copeland A."/>
            <person name="Lapidus A."/>
            <person name="Cheng J.-F."/>
            <person name="Goodwin L."/>
            <person name="Pitluck S."/>
            <person name="Chertkov O."/>
            <person name="Held B."/>
            <person name="Detter J.C."/>
            <person name="Han C."/>
            <person name="Tapia R."/>
            <person name="Land M."/>
            <person name="Hauser L."/>
            <person name="Kyrpides N."/>
            <person name="Ivanova N."/>
            <person name="Ovchinnikova G."/>
            <person name="Pagani I."/>
            <person name="Gordon S."/>
            <person name="Woyke T."/>
        </authorList>
    </citation>
    <scope>NUCLEOTIDE SEQUENCE</scope>
    <source>
        <strain evidence="6">ATCC 19860</strain>
    </source>
</reference>
<evidence type="ECO:0000313" key="6">
    <source>
        <dbReference type="EMBL" id="ADX45618.1"/>
    </source>
</evidence>
<dbReference type="KEGG" id="aaa:Acav_1700"/>
<keyword evidence="7" id="KW-1185">Reference proteome</keyword>
<dbReference type="PANTHER" id="PTHR30427:SF1">
    <property type="entry name" value="TRANSCRIPTIONAL ACTIVATOR PROTEIN LYSR"/>
    <property type="match status" value="1"/>
</dbReference>
<evidence type="ECO:0000256" key="1">
    <source>
        <dbReference type="ARBA" id="ARBA00009437"/>
    </source>
</evidence>
<dbReference type="Gene3D" id="1.10.10.10">
    <property type="entry name" value="Winged helix-like DNA-binding domain superfamily/Winged helix DNA-binding domain"/>
    <property type="match status" value="1"/>
</dbReference>
<dbReference type="GO" id="GO:0043565">
    <property type="term" value="F:sequence-specific DNA binding"/>
    <property type="evidence" value="ECO:0007669"/>
    <property type="project" value="TreeGrafter"/>
</dbReference>
<dbReference type="SUPFAM" id="SSF53850">
    <property type="entry name" value="Periplasmic binding protein-like II"/>
    <property type="match status" value="1"/>
</dbReference>
<keyword evidence="4" id="KW-0804">Transcription</keyword>
<keyword evidence="3" id="KW-0238">DNA-binding</keyword>
<evidence type="ECO:0000313" key="7">
    <source>
        <dbReference type="Proteomes" id="UP000002482"/>
    </source>
</evidence>
<dbReference type="HOGENOM" id="CLU_039613_6_3_4"/>
<evidence type="ECO:0000256" key="2">
    <source>
        <dbReference type="ARBA" id="ARBA00023015"/>
    </source>
</evidence>
<dbReference type="SUPFAM" id="SSF46785">
    <property type="entry name" value="Winged helix' DNA-binding domain"/>
    <property type="match status" value="1"/>
</dbReference>
<dbReference type="GeneID" id="34237558"/>
<name>F0Q5J0_PARA1</name>
<sequence length="288" mass="31705">MKFKQIEAFRVVMLTRSMTLAASELHTSQPNISRFITQLEAETGMKLFERKAGGLSPTPEAEAFYQEVQRSFIGLDTLEESVRLIRRLGTGTLRVAASPSIAMSVMPQVIRAFRQRYPEAPVSIQTSDSPAVAKWTATRYCDIGLASYLADTPGVQARHWATDEGVCIVPLGHRLARKRRIVAGDLDDEPFVSLSPGDGTRAAIDGAFEPDRRRLTLDTPYAATICRMVAIGLGVSVVNPLVVRHLNIPGIKAIAFRPQVPFPRYILLSQQHVESALMAAFLECLAEV</sequence>
<dbReference type="Pfam" id="PF00126">
    <property type="entry name" value="HTH_1"/>
    <property type="match status" value="1"/>
</dbReference>
<dbReference type="EMBL" id="CP002521">
    <property type="protein sequence ID" value="ADX45618.1"/>
    <property type="molecule type" value="Genomic_DNA"/>
</dbReference>
<dbReference type="Gene3D" id="3.40.190.290">
    <property type="match status" value="1"/>
</dbReference>
<dbReference type="PROSITE" id="PS50931">
    <property type="entry name" value="HTH_LYSR"/>
    <property type="match status" value="1"/>
</dbReference>
<dbReference type="PANTHER" id="PTHR30427">
    <property type="entry name" value="TRANSCRIPTIONAL ACTIVATOR PROTEIN LYSR"/>
    <property type="match status" value="1"/>
</dbReference>
<accession>F0Q5J0</accession>
<proteinExistence type="inferred from homology"/>
<dbReference type="InterPro" id="IPR036390">
    <property type="entry name" value="WH_DNA-bd_sf"/>
</dbReference>
<dbReference type="Pfam" id="PF03466">
    <property type="entry name" value="LysR_substrate"/>
    <property type="match status" value="1"/>
</dbReference>
<gene>
    <name evidence="6" type="ordered locus">Acav_1700</name>
</gene>
<organism evidence="6 7">
    <name type="scientific">Paracidovorax avenae (strain ATCC 19860 / DSM 7227 / CCUG 15838 / JCM 20985 / LMG 2117 / NCPPB 1011)</name>
    <name type="common">Acidovorax avenae</name>
    <dbReference type="NCBI Taxonomy" id="643561"/>
    <lineage>
        <taxon>Bacteria</taxon>
        <taxon>Pseudomonadati</taxon>
        <taxon>Pseudomonadota</taxon>
        <taxon>Betaproteobacteria</taxon>
        <taxon>Burkholderiales</taxon>
        <taxon>Comamonadaceae</taxon>
        <taxon>Paracidovorax</taxon>
    </lineage>
</organism>
<dbReference type="GO" id="GO:0010628">
    <property type="term" value="P:positive regulation of gene expression"/>
    <property type="evidence" value="ECO:0007669"/>
    <property type="project" value="TreeGrafter"/>
</dbReference>
<dbReference type="AlphaFoldDB" id="F0Q5J0"/>
<dbReference type="OrthoDB" id="110033at2"/>
<dbReference type="InterPro" id="IPR036388">
    <property type="entry name" value="WH-like_DNA-bd_sf"/>
</dbReference>
<evidence type="ECO:0000256" key="3">
    <source>
        <dbReference type="ARBA" id="ARBA00023125"/>
    </source>
</evidence>
<evidence type="ECO:0000256" key="4">
    <source>
        <dbReference type="ARBA" id="ARBA00023163"/>
    </source>
</evidence>
<dbReference type="Proteomes" id="UP000002482">
    <property type="component" value="Chromosome"/>
</dbReference>
<keyword evidence="2" id="KW-0805">Transcription regulation</keyword>
<dbReference type="GO" id="GO:0003700">
    <property type="term" value="F:DNA-binding transcription factor activity"/>
    <property type="evidence" value="ECO:0007669"/>
    <property type="project" value="InterPro"/>
</dbReference>
<dbReference type="InterPro" id="IPR000847">
    <property type="entry name" value="LysR_HTH_N"/>
</dbReference>
<protein>
    <submittedName>
        <fullName evidence="6">Transcriptional regulator, LysR family</fullName>
    </submittedName>
</protein>
<feature type="domain" description="HTH lysR-type" evidence="5">
    <location>
        <begin position="1"/>
        <end position="58"/>
    </location>
</feature>
<dbReference type="RefSeq" id="WP_013594137.1">
    <property type="nucleotide sequence ID" value="NC_015138.1"/>
</dbReference>
<dbReference type="InterPro" id="IPR005119">
    <property type="entry name" value="LysR_subst-bd"/>
</dbReference>